<keyword evidence="5" id="KW-0539">Nucleus</keyword>
<dbReference type="OrthoDB" id="1272441at2759"/>
<dbReference type="AlphaFoldDB" id="A0A316W542"/>
<feature type="region of interest" description="Disordered" evidence="7">
    <location>
        <begin position="1"/>
        <end position="76"/>
    </location>
</feature>
<dbReference type="GeneID" id="37034282"/>
<dbReference type="InParanoid" id="A0A316W542"/>
<feature type="compositionally biased region" description="Polar residues" evidence="7">
    <location>
        <begin position="40"/>
        <end position="49"/>
    </location>
</feature>
<gene>
    <name evidence="9" type="ORF">IE81DRAFT_310268</name>
</gene>
<accession>A0A316W542</accession>
<dbReference type="RefSeq" id="XP_025371874.1">
    <property type="nucleotide sequence ID" value="XM_025512412.1"/>
</dbReference>
<evidence type="ECO:0000256" key="5">
    <source>
        <dbReference type="ARBA" id="ARBA00023242"/>
    </source>
</evidence>
<dbReference type="EMBL" id="KZ819359">
    <property type="protein sequence ID" value="PWN44714.1"/>
    <property type="molecule type" value="Genomic_DNA"/>
</dbReference>
<organism evidence="9 10">
    <name type="scientific">Ceraceosorus guamensis</name>
    <dbReference type="NCBI Taxonomy" id="1522189"/>
    <lineage>
        <taxon>Eukaryota</taxon>
        <taxon>Fungi</taxon>
        <taxon>Dikarya</taxon>
        <taxon>Basidiomycota</taxon>
        <taxon>Ustilaginomycotina</taxon>
        <taxon>Exobasidiomycetes</taxon>
        <taxon>Ceraceosorales</taxon>
        <taxon>Ceraceosoraceae</taxon>
        <taxon>Ceraceosorus</taxon>
    </lineage>
</organism>
<feature type="compositionally biased region" description="Polar residues" evidence="7">
    <location>
        <begin position="57"/>
        <end position="76"/>
    </location>
</feature>
<comment type="subcellular location">
    <subcellularLocation>
        <location evidence="1">Nucleus</location>
    </subcellularLocation>
</comment>
<dbReference type="SUPFAM" id="SSF47113">
    <property type="entry name" value="Histone-fold"/>
    <property type="match status" value="1"/>
</dbReference>
<sequence>MASKKRARSGQQLAYTAGESGASSGATTAATASPHGSPIPGSSRNTAAGPSNPPHAAQNQPKPRTSSGKLSTSADPSSYWSWCASTNASGGPLVKTNEDLNSWQDRFWERQMRAVEVESSSLALQQRLPQEGAEMEGAPLLPASAGDRIAAGPCSFNPDGFKPGPGQLPLARIKKVMKADDEIKMISAEAPIIFARACEVFISDLTCRAYLEATSHKRRTITRSDVSAAIRRSDLFDFLIDVAPRSRPKSPSASGNNATAEMPTTEDLHLHQTQPEQVEEIGLNDIS</sequence>
<evidence type="ECO:0000313" key="10">
    <source>
        <dbReference type="Proteomes" id="UP000245783"/>
    </source>
</evidence>
<dbReference type="GO" id="GO:0016602">
    <property type="term" value="C:CCAAT-binding factor complex"/>
    <property type="evidence" value="ECO:0007669"/>
    <property type="project" value="TreeGrafter"/>
</dbReference>
<dbReference type="STRING" id="1522189.A0A316W542"/>
<dbReference type="Proteomes" id="UP000245783">
    <property type="component" value="Unassembled WGS sequence"/>
</dbReference>
<evidence type="ECO:0000256" key="2">
    <source>
        <dbReference type="ARBA" id="ARBA00023015"/>
    </source>
</evidence>
<proteinExistence type="inferred from homology"/>
<evidence type="ECO:0000259" key="8">
    <source>
        <dbReference type="Pfam" id="PF00808"/>
    </source>
</evidence>
<comment type="similarity">
    <text evidence="6">Belongs to the NFYC/HAP5 subunit family.</text>
</comment>
<dbReference type="InterPro" id="IPR050568">
    <property type="entry name" value="Transcr_DNA_Rep_Reg"/>
</dbReference>
<keyword evidence="10" id="KW-1185">Reference proteome</keyword>
<keyword evidence="2" id="KW-0805">Transcription regulation</keyword>
<feature type="region of interest" description="Disordered" evidence="7">
    <location>
        <begin position="246"/>
        <end position="287"/>
    </location>
</feature>
<reference evidence="9 10" key="1">
    <citation type="journal article" date="2018" name="Mol. Biol. Evol.">
        <title>Broad Genomic Sampling Reveals a Smut Pathogenic Ancestry of the Fungal Clade Ustilaginomycotina.</title>
        <authorList>
            <person name="Kijpornyongpan T."/>
            <person name="Mondo S.J."/>
            <person name="Barry K."/>
            <person name="Sandor L."/>
            <person name="Lee J."/>
            <person name="Lipzen A."/>
            <person name="Pangilinan J."/>
            <person name="LaButti K."/>
            <person name="Hainaut M."/>
            <person name="Henrissat B."/>
            <person name="Grigoriev I.V."/>
            <person name="Spatafora J.W."/>
            <person name="Aime M.C."/>
        </authorList>
    </citation>
    <scope>NUCLEOTIDE SEQUENCE [LARGE SCALE GENOMIC DNA]</scope>
    <source>
        <strain evidence="9 10">MCA 4658</strain>
    </source>
</reference>
<dbReference type="InterPro" id="IPR009072">
    <property type="entry name" value="Histone-fold"/>
</dbReference>
<evidence type="ECO:0000256" key="7">
    <source>
        <dbReference type="SAM" id="MobiDB-lite"/>
    </source>
</evidence>
<keyword evidence="3" id="KW-0238">DNA-binding</keyword>
<evidence type="ECO:0000256" key="4">
    <source>
        <dbReference type="ARBA" id="ARBA00023163"/>
    </source>
</evidence>
<evidence type="ECO:0000313" key="9">
    <source>
        <dbReference type="EMBL" id="PWN44714.1"/>
    </source>
</evidence>
<dbReference type="GO" id="GO:0001228">
    <property type="term" value="F:DNA-binding transcription activator activity, RNA polymerase II-specific"/>
    <property type="evidence" value="ECO:0007669"/>
    <property type="project" value="TreeGrafter"/>
</dbReference>
<evidence type="ECO:0000256" key="3">
    <source>
        <dbReference type="ARBA" id="ARBA00023125"/>
    </source>
</evidence>
<dbReference type="Pfam" id="PF00808">
    <property type="entry name" value="CBFD_NFYB_HMF"/>
    <property type="match status" value="1"/>
</dbReference>
<protein>
    <recommendedName>
        <fullName evidence="8">Transcription factor CBF/NF-Y/archaeal histone domain-containing protein</fullName>
    </recommendedName>
</protein>
<dbReference type="InterPro" id="IPR003958">
    <property type="entry name" value="CBFA_NFYB_domain"/>
</dbReference>
<evidence type="ECO:0000256" key="6">
    <source>
        <dbReference type="ARBA" id="ARBA00038129"/>
    </source>
</evidence>
<dbReference type="GO" id="GO:0000978">
    <property type="term" value="F:RNA polymerase II cis-regulatory region sequence-specific DNA binding"/>
    <property type="evidence" value="ECO:0007669"/>
    <property type="project" value="TreeGrafter"/>
</dbReference>
<dbReference type="PANTHER" id="PTHR10252">
    <property type="entry name" value="HISTONE-LIKE TRANSCRIPTION FACTOR CCAAT-RELATED"/>
    <property type="match status" value="1"/>
</dbReference>
<evidence type="ECO:0000256" key="1">
    <source>
        <dbReference type="ARBA" id="ARBA00004123"/>
    </source>
</evidence>
<dbReference type="CDD" id="cd22908">
    <property type="entry name" value="HFD_NFYC-like"/>
    <property type="match status" value="1"/>
</dbReference>
<keyword evidence="4" id="KW-0804">Transcription</keyword>
<dbReference type="PANTHER" id="PTHR10252:SF8">
    <property type="entry name" value="NUCLEAR TRANSCRIPTION FACTOR Y SUBUNIT GAMMA"/>
    <property type="match status" value="1"/>
</dbReference>
<feature type="compositionally biased region" description="Low complexity" evidence="7">
    <location>
        <begin position="16"/>
        <end position="33"/>
    </location>
</feature>
<dbReference type="Gene3D" id="1.10.20.10">
    <property type="entry name" value="Histone, subunit A"/>
    <property type="match status" value="1"/>
</dbReference>
<dbReference type="GO" id="GO:0046982">
    <property type="term" value="F:protein heterodimerization activity"/>
    <property type="evidence" value="ECO:0007669"/>
    <property type="project" value="InterPro"/>
</dbReference>
<feature type="domain" description="Transcription factor CBF/NF-Y/archaeal histone" evidence="8">
    <location>
        <begin position="167"/>
        <end position="230"/>
    </location>
</feature>
<name>A0A316W542_9BASI</name>
<dbReference type="FunFam" id="1.10.20.10:FF:000062">
    <property type="entry name" value="Nuclear transcription factor Y subunit C"/>
    <property type="match status" value="1"/>
</dbReference>